<dbReference type="GO" id="GO:0097320">
    <property type="term" value="P:plasma membrane tubulation"/>
    <property type="evidence" value="ECO:0007669"/>
    <property type="project" value="TreeGrafter"/>
</dbReference>
<gene>
    <name evidence="6" type="ORF">THASP1DRAFT_27427</name>
</gene>
<comment type="subcellular location">
    <subcellularLocation>
        <location evidence="1">Cytoplasm</location>
        <location evidence="1">Cytoskeleton</location>
    </subcellularLocation>
</comment>
<dbReference type="GO" id="GO:1990528">
    <property type="term" value="C:Rvs161p-Rvs167p complex"/>
    <property type="evidence" value="ECO:0007669"/>
    <property type="project" value="TreeGrafter"/>
</dbReference>
<accession>A0A4P9XXK9</accession>
<dbReference type="PANTHER" id="PTHR47174">
    <property type="entry name" value="BRIDGING INTEGRATOR 3"/>
    <property type="match status" value="1"/>
</dbReference>
<reference evidence="7" key="1">
    <citation type="journal article" date="2018" name="Nat. Microbiol.">
        <title>Leveraging single-cell genomics to expand the fungal tree of life.</title>
        <authorList>
            <person name="Ahrendt S.R."/>
            <person name="Quandt C.A."/>
            <person name="Ciobanu D."/>
            <person name="Clum A."/>
            <person name="Salamov A."/>
            <person name="Andreopoulos B."/>
            <person name="Cheng J.F."/>
            <person name="Woyke T."/>
            <person name="Pelin A."/>
            <person name="Henrissat B."/>
            <person name="Reynolds N.K."/>
            <person name="Benny G.L."/>
            <person name="Smith M.E."/>
            <person name="James T.Y."/>
            <person name="Grigoriev I.V."/>
        </authorList>
    </citation>
    <scope>NUCLEOTIDE SEQUENCE [LARGE SCALE GENOMIC DNA]</scope>
    <source>
        <strain evidence="7">RSA 1356</strain>
    </source>
</reference>
<evidence type="ECO:0000313" key="7">
    <source>
        <dbReference type="Proteomes" id="UP000271241"/>
    </source>
</evidence>
<keyword evidence="7" id="KW-1185">Reference proteome</keyword>
<sequence>MLTPSTAIDRHDYRAGFVKSVNRAGTTFMQRTGHVDKTVDREFADIEDRYRMMETKMEKLHKDAKGYLDSLRALSNAQSHIAETVAQFLEGAQDAQLGAAAIRYKALMAELDQSVRADVDEQCRQTVLDPITRYCALFPEVNEAVRKRHNKLLDYDSARSKVRKLAEKPSDDQTKMPRAEAQMRQAQEVYEALNTQLTAELPKLVDLRVPYLDPSFEALVKLQHRFSDESQKRLQQMQMPFPTDEKAVGGSEDYDEASSSNELDHVLQEMRELSICGLS</sequence>
<dbReference type="InterPro" id="IPR046982">
    <property type="entry name" value="BIN3/RVS161-like"/>
</dbReference>
<dbReference type="GO" id="GO:0008289">
    <property type="term" value="F:lipid binding"/>
    <property type="evidence" value="ECO:0007669"/>
    <property type="project" value="TreeGrafter"/>
</dbReference>
<protein>
    <recommendedName>
        <fullName evidence="5">BAR domain-containing protein</fullName>
    </recommendedName>
</protein>
<evidence type="ECO:0000256" key="3">
    <source>
        <dbReference type="ARBA" id="ARBA00023212"/>
    </source>
</evidence>
<dbReference type="EMBL" id="KZ992437">
    <property type="protein sequence ID" value="RKP10772.1"/>
    <property type="molecule type" value="Genomic_DNA"/>
</dbReference>
<dbReference type="OrthoDB" id="446293at2759"/>
<dbReference type="GO" id="GO:0043332">
    <property type="term" value="C:mating projection tip"/>
    <property type="evidence" value="ECO:0007669"/>
    <property type="project" value="TreeGrafter"/>
</dbReference>
<evidence type="ECO:0000256" key="4">
    <source>
        <dbReference type="SAM" id="MobiDB-lite"/>
    </source>
</evidence>
<dbReference type="PRINTS" id="PR01251">
    <property type="entry name" value="AMPHIPHYSIN"/>
</dbReference>
<keyword evidence="2" id="KW-0963">Cytoplasm</keyword>
<dbReference type="InterPro" id="IPR027267">
    <property type="entry name" value="AH/BAR_dom_sf"/>
</dbReference>
<organism evidence="6 7">
    <name type="scientific">Thamnocephalis sphaerospora</name>
    <dbReference type="NCBI Taxonomy" id="78915"/>
    <lineage>
        <taxon>Eukaryota</taxon>
        <taxon>Fungi</taxon>
        <taxon>Fungi incertae sedis</taxon>
        <taxon>Zoopagomycota</taxon>
        <taxon>Zoopagomycotina</taxon>
        <taxon>Zoopagomycetes</taxon>
        <taxon>Zoopagales</taxon>
        <taxon>Sigmoideomycetaceae</taxon>
        <taxon>Thamnocephalis</taxon>
    </lineage>
</organism>
<dbReference type="InterPro" id="IPR004148">
    <property type="entry name" value="BAR_dom"/>
</dbReference>
<evidence type="ECO:0000259" key="5">
    <source>
        <dbReference type="PROSITE" id="PS51021"/>
    </source>
</evidence>
<dbReference type="GO" id="GO:0031097">
    <property type="term" value="C:medial cortex"/>
    <property type="evidence" value="ECO:0007669"/>
    <property type="project" value="TreeGrafter"/>
</dbReference>
<dbReference type="FunFam" id="1.20.1270.60:FF:000014">
    <property type="entry name" value="Protein hob3, variant"/>
    <property type="match status" value="1"/>
</dbReference>
<dbReference type="GO" id="GO:0006897">
    <property type="term" value="P:endocytosis"/>
    <property type="evidence" value="ECO:0007669"/>
    <property type="project" value="InterPro"/>
</dbReference>
<dbReference type="GO" id="GO:0015629">
    <property type="term" value="C:actin cytoskeleton"/>
    <property type="evidence" value="ECO:0007669"/>
    <property type="project" value="TreeGrafter"/>
</dbReference>
<name>A0A4P9XXK9_9FUNG</name>
<dbReference type="AlphaFoldDB" id="A0A4P9XXK9"/>
<feature type="region of interest" description="Disordered" evidence="4">
    <location>
        <begin position="243"/>
        <end position="262"/>
    </location>
</feature>
<dbReference type="SUPFAM" id="SSF103657">
    <property type="entry name" value="BAR/IMD domain-like"/>
    <property type="match status" value="1"/>
</dbReference>
<dbReference type="GO" id="GO:0051666">
    <property type="term" value="P:actin cortical patch localization"/>
    <property type="evidence" value="ECO:0007669"/>
    <property type="project" value="InterPro"/>
</dbReference>
<evidence type="ECO:0000256" key="2">
    <source>
        <dbReference type="ARBA" id="ARBA00022490"/>
    </source>
</evidence>
<dbReference type="STRING" id="78915.A0A4P9XXK9"/>
<dbReference type="Gene3D" id="1.20.1270.60">
    <property type="entry name" value="Arfaptin homology (AH) domain/BAR domain"/>
    <property type="match status" value="1"/>
</dbReference>
<evidence type="ECO:0000256" key="1">
    <source>
        <dbReference type="ARBA" id="ARBA00004245"/>
    </source>
</evidence>
<dbReference type="Proteomes" id="UP000271241">
    <property type="component" value="Unassembled WGS sequence"/>
</dbReference>
<evidence type="ECO:0000313" key="6">
    <source>
        <dbReference type="EMBL" id="RKP10772.1"/>
    </source>
</evidence>
<dbReference type="PANTHER" id="PTHR47174:SF3">
    <property type="entry name" value="BRIDGING INTEGRATOR 3"/>
    <property type="match status" value="1"/>
</dbReference>
<keyword evidence="3" id="KW-0206">Cytoskeleton</keyword>
<dbReference type="SMART" id="SM00721">
    <property type="entry name" value="BAR"/>
    <property type="match status" value="1"/>
</dbReference>
<dbReference type="Pfam" id="PF03114">
    <property type="entry name" value="BAR"/>
    <property type="match status" value="1"/>
</dbReference>
<dbReference type="PROSITE" id="PS51021">
    <property type="entry name" value="BAR"/>
    <property type="match status" value="1"/>
</dbReference>
<proteinExistence type="predicted"/>
<feature type="domain" description="BAR" evidence="5">
    <location>
        <begin position="28"/>
        <end position="250"/>
    </location>
</feature>